<keyword evidence="5" id="KW-0234">DNA repair</keyword>
<keyword evidence="3" id="KW-0227">DNA damage</keyword>
<organism evidence="7 8">
    <name type="scientific">Alloprevotella rava</name>
    <dbReference type="NCBI Taxonomy" id="671218"/>
    <lineage>
        <taxon>Bacteria</taxon>
        <taxon>Pseudomonadati</taxon>
        <taxon>Bacteroidota</taxon>
        <taxon>Bacteroidia</taxon>
        <taxon>Bacteroidales</taxon>
        <taxon>Prevotellaceae</taxon>
        <taxon>Alloprevotella</taxon>
    </lineage>
</organism>
<accession>A0A7W5UNV4</accession>
<sequence length="146" mass="17274">MSRIRSKNTKPELALRKALFARGFRYRVNDKKLPGKPDIVLPKYKTVIFIHGCFWHGHEDCKYAYIPKTNTRFWIDKITSNAERDKVNAEKLTALGWNVLTVWECEIRHTHKQNLTPLIDRVEAEILVNMTKKISMKFYQERANKI</sequence>
<evidence type="ECO:0000256" key="1">
    <source>
        <dbReference type="ARBA" id="ARBA00022722"/>
    </source>
</evidence>
<dbReference type="InterPro" id="IPR004603">
    <property type="entry name" value="DNA_mismatch_endonuc_vsr"/>
</dbReference>
<comment type="similarity">
    <text evidence="6">Belongs to the Vsr family.</text>
</comment>
<evidence type="ECO:0000256" key="3">
    <source>
        <dbReference type="ARBA" id="ARBA00022763"/>
    </source>
</evidence>
<evidence type="ECO:0000313" key="8">
    <source>
        <dbReference type="Proteomes" id="UP000541425"/>
    </source>
</evidence>
<proteinExistence type="inferred from homology"/>
<dbReference type="CDD" id="cd00221">
    <property type="entry name" value="Vsr"/>
    <property type="match status" value="1"/>
</dbReference>
<dbReference type="Gene3D" id="3.40.960.10">
    <property type="entry name" value="VSR Endonuclease"/>
    <property type="match status" value="1"/>
</dbReference>
<dbReference type="GO" id="GO:0004519">
    <property type="term" value="F:endonuclease activity"/>
    <property type="evidence" value="ECO:0007669"/>
    <property type="project" value="UniProtKB-KW"/>
</dbReference>
<evidence type="ECO:0000256" key="5">
    <source>
        <dbReference type="ARBA" id="ARBA00023204"/>
    </source>
</evidence>
<dbReference type="Proteomes" id="UP000541425">
    <property type="component" value="Unassembled WGS sequence"/>
</dbReference>
<dbReference type="SUPFAM" id="SSF52980">
    <property type="entry name" value="Restriction endonuclease-like"/>
    <property type="match status" value="1"/>
</dbReference>
<dbReference type="GO" id="GO:0016787">
    <property type="term" value="F:hydrolase activity"/>
    <property type="evidence" value="ECO:0007669"/>
    <property type="project" value="UniProtKB-KW"/>
</dbReference>
<dbReference type="RefSeq" id="WP_244957464.1">
    <property type="nucleotide sequence ID" value="NZ_JACICA010000007.1"/>
</dbReference>
<dbReference type="AlphaFoldDB" id="A0A7W5UNV4"/>
<name>A0A7W5UNV4_9BACT</name>
<keyword evidence="4 7" id="KW-0378">Hydrolase</keyword>
<dbReference type="EC" id="3.1.-.-" evidence="7"/>
<keyword evidence="1" id="KW-0540">Nuclease</keyword>
<dbReference type="NCBIfam" id="TIGR00632">
    <property type="entry name" value="vsr"/>
    <property type="match status" value="1"/>
</dbReference>
<comment type="caution">
    <text evidence="7">The sequence shown here is derived from an EMBL/GenBank/DDBJ whole genome shotgun (WGS) entry which is preliminary data.</text>
</comment>
<gene>
    <name evidence="7" type="ORF">FHS60_001555</name>
</gene>
<dbReference type="InterPro" id="IPR011335">
    <property type="entry name" value="Restrct_endonuc-II-like"/>
</dbReference>
<protein>
    <submittedName>
        <fullName evidence="7">DNA mismatch endonuclease (Patch repair protein)</fullName>
        <ecNumber evidence="7">3.1.-.-</ecNumber>
    </submittedName>
</protein>
<evidence type="ECO:0000256" key="4">
    <source>
        <dbReference type="ARBA" id="ARBA00022801"/>
    </source>
</evidence>
<dbReference type="GO" id="GO:0006298">
    <property type="term" value="P:mismatch repair"/>
    <property type="evidence" value="ECO:0007669"/>
    <property type="project" value="InterPro"/>
</dbReference>
<evidence type="ECO:0000256" key="2">
    <source>
        <dbReference type="ARBA" id="ARBA00022759"/>
    </source>
</evidence>
<dbReference type="EMBL" id="JACICA010000007">
    <property type="protein sequence ID" value="MBB3703082.1"/>
    <property type="molecule type" value="Genomic_DNA"/>
</dbReference>
<keyword evidence="2 7" id="KW-0255">Endonuclease</keyword>
<evidence type="ECO:0000313" key="7">
    <source>
        <dbReference type="EMBL" id="MBB3703082.1"/>
    </source>
</evidence>
<reference evidence="7 8" key="1">
    <citation type="submission" date="2020-08" db="EMBL/GenBank/DDBJ databases">
        <title>Genomic Encyclopedia of Type Strains, Phase IV (KMG-IV): sequencing the most valuable type-strain genomes for metagenomic binning, comparative biology and taxonomic classification.</title>
        <authorList>
            <person name="Goeker M."/>
        </authorList>
    </citation>
    <scope>NUCLEOTIDE SEQUENCE [LARGE SCALE GENOMIC DNA]</scope>
    <source>
        <strain evidence="7 8">DSM 22548</strain>
    </source>
</reference>
<evidence type="ECO:0000256" key="6">
    <source>
        <dbReference type="ARBA" id="ARBA00029466"/>
    </source>
</evidence>
<dbReference type="Pfam" id="PF03852">
    <property type="entry name" value="Vsr"/>
    <property type="match status" value="1"/>
</dbReference>